<dbReference type="PANTHER" id="PTHR11963">
    <property type="entry name" value="LEUCINE AMINOPEPTIDASE-RELATED"/>
    <property type="match status" value="1"/>
</dbReference>
<dbReference type="Gene3D" id="3.40.630.10">
    <property type="entry name" value="Zn peptidases"/>
    <property type="match status" value="1"/>
</dbReference>
<dbReference type="PRINTS" id="PR00481">
    <property type="entry name" value="LAMNOPPTDASE"/>
</dbReference>
<comment type="caution">
    <text evidence="10">The sequence shown here is derived from an EMBL/GenBank/DDBJ whole genome shotgun (WGS) entry which is preliminary data.</text>
</comment>
<evidence type="ECO:0000313" key="10">
    <source>
        <dbReference type="EMBL" id="GAA3283657.1"/>
    </source>
</evidence>
<dbReference type="PROSITE" id="PS00631">
    <property type="entry name" value="CYTOSOL_AP"/>
    <property type="match status" value="1"/>
</dbReference>
<evidence type="ECO:0000259" key="9">
    <source>
        <dbReference type="PROSITE" id="PS00631"/>
    </source>
</evidence>
<accession>A0ABP6RG41</accession>
<evidence type="ECO:0000256" key="7">
    <source>
        <dbReference type="ARBA" id="ARBA00050021"/>
    </source>
</evidence>
<dbReference type="Pfam" id="PF00883">
    <property type="entry name" value="Peptidase_M17"/>
    <property type="match status" value="1"/>
</dbReference>
<proteinExistence type="inferred from homology"/>
<evidence type="ECO:0000256" key="6">
    <source>
        <dbReference type="ARBA" id="ARBA00049972"/>
    </source>
</evidence>
<evidence type="ECO:0000256" key="3">
    <source>
        <dbReference type="ARBA" id="ARBA00022670"/>
    </source>
</evidence>
<dbReference type="Gene3D" id="3.40.220.10">
    <property type="entry name" value="Leucine Aminopeptidase, subunit E, domain 1"/>
    <property type="match status" value="1"/>
</dbReference>
<gene>
    <name evidence="10" type="ORF">GCM10020260_12780</name>
</gene>
<dbReference type="InterPro" id="IPR008283">
    <property type="entry name" value="Peptidase_M17_N"/>
</dbReference>
<keyword evidence="4" id="KW-0378">Hydrolase</keyword>
<dbReference type="CDD" id="cd00433">
    <property type="entry name" value="Peptidase_M17"/>
    <property type="match status" value="1"/>
</dbReference>
<dbReference type="GO" id="GO:0004177">
    <property type="term" value="F:aminopeptidase activity"/>
    <property type="evidence" value="ECO:0007669"/>
    <property type="project" value="UniProtKB-KW"/>
</dbReference>
<dbReference type="PANTHER" id="PTHR11963:SF23">
    <property type="entry name" value="CYTOSOL AMINOPEPTIDASE"/>
    <property type="match status" value="1"/>
</dbReference>
<evidence type="ECO:0000256" key="8">
    <source>
        <dbReference type="ARBA" id="ARBA00050061"/>
    </source>
</evidence>
<reference evidence="11" key="1">
    <citation type="journal article" date="2019" name="Int. J. Syst. Evol. Microbiol.">
        <title>The Global Catalogue of Microorganisms (GCM) 10K type strain sequencing project: providing services to taxonomists for standard genome sequencing and annotation.</title>
        <authorList>
            <consortium name="The Broad Institute Genomics Platform"/>
            <consortium name="The Broad Institute Genome Sequencing Center for Infectious Disease"/>
            <person name="Wu L."/>
            <person name="Ma J."/>
        </authorList>
    </citation>
    <scope>NUCLEOTIDE SEQUENCE [LARGE SCALE GENOMIC DNA]</scope>
    <source>
        <strain evidence="11">JCM 11483</strain>
    </source>
</reference>
<dbReference type="Pfam" id="PF02789">
    <property type="entry name" value="Peptidase_M17_N"/>
    <property type="match status" value="1"/>
</dbReference>
<evidence type="ECO:0000256" key="5">
    <source>
        <dbReference type="ARBA" id="ARBA00033172"/>
    </source>
</evidence>
<evidence type="ECO:0000256" key="1">
    <source>
        <dbReference type="ARBA" id="ARBA00009528"/>
    </source>
</evidence>
<organism evidence="10 11">
    <name type="scientific">Nesterenkonia halobia</name>
    <dbReference type="NCBI Taxonomy" id="37922"/>
    <lineage>
        <taxon>Bacteria</taxon>
        <taxon>Bacillati</taxon>
        <taxon>Actinomycetota</taxon>
        <taxon>Actinomycetes</taxon>
        <taxon>Micrococcales</taxon>
        <taxon>Micrococcaceae</taxon>
        <taxon>Nesterenkonia</taxon>
    </lineage>
</organism>
<comment type="similarity">
    <text evidence="1">Belongs to the peptidase M17 family.</text>
</comment>
<evidence type="ECO:0000313" key="11">
    <source>
        <dbReference type="Proteomes" id="UP001501736"/>
    </source>
</evidence>
<evidence type="ECO:0000256" key="4">
    <source>
        <dbReference type="ARBA" id="ARBA00022801"/>
    </source>
</evidence>
<comment type="function">
    <text evidence="6">Presumably involved in the processing and regular turnover of intracellular proteins. Catalyzes the removal of unsubstituted N-terminal amino acids from various peptides.</text>
</comment>
<dbReference type="Proteomes" id="UP001501736">
    <property type="component" value="Unassembled WGS sequence"/>
</dbReference>
<dbReference type="InterPro" id="IPR043472">
    <property type="entry name" value="Macro_dom-like"/>
</dbReference>
<protein>
    <recommendedName>
        <fullName evidence="7">Probable cytosol aminopeptidase</fullName>
    </recommendedName>
    <alternativeName>
        <fullName evidence="8">Leucine aminopeptidase</fullName>
    </alternativeName>
    <alternativeName>
        <fullName evidence="5">Leucyl aminopeptidase</fullName>
    </alternativeName>
</protein>
<evidence type="ECO:0000256" key="2">
    <source>
        <dbReference type="ARBA" id="ARBA00022438"/>
    </source>
</evidence>
<dbReference type="NCBIfam" id="NF002073">
    <property type="entry name" value="PRK00913.1-2"/>
    <property type="match status" value="1"/>
</dbReference>
<dbReference type="InterPro" id="IPR000819">
    <property type="entry name" value="Peptidase_M17_C"/>
</dbReference>
<keyword evidence="3" id="KW-0645">Protease</keyword>
<name>A0ABP6RG41_9MICC</name>
<keyword evidence="2 10" id="KW-0031">Aminopeptidase</keyword>
<dbReference type="SUPFAM" id="SSF53187">
    <property type="entry name" value="Zn-dependent exopeptidases"/>
    <property type="match status" value="1"/>
</dbReference>
<dbReference type="InterPro" id="IPR011356">
    <property type="entry name" value="Leucine_aapep/pepB"/>
</dbReference>
<sequence length="433" mass="44884">MSLEALRRAAGAAVRQLSSLDSVALALPAATVEEVGAVAEGAALGAYTFSHFRGDEEARSKAPVSDVRILTDLKERHIAGVLDRAAVVGAAVRATRDLVNTPPNHLYPESFAEIAGDLSARTKSPAAEGTRKSSKLKLTVWDEDGLAEEGFGGLLGVGGGSTRAPRMVRMEHAPSKPVAHVALVGKGITFDSGGLSLKPGNAMTTMKLDMGGAATVAAVVRAAADLDLPVTVTGWLCLAENMPSGSAQRPEDVITIHGGKTVEVLNTDAEGRLVMADGLDAASAEQPDALIDIATLTGAQMIALGVRTSGVMGEEGLRGQLVSSAEASGEQLWPMPIPEEVRSGFDSEIADLTNLGDRNGGMLGAAAFLREFVGDRADADVDALDPEAKRIPWAHIDIAGPAFNEKSAYGYTPAGGTGVMARTLINYLENLGR</sequence>
<dbReference type="SUPFAM" id="SSF52949">
    <property type="entry name" value="Macro domain-like"/>
    <property type="match status" value="1"/>
</dbReference>
<dbReference type="EMBL" id="BAAAYG010000004">
    <property type="protein sequence ID" value="GAA3283657.1"/>
    <property type="molecule type" value="Genomic_DNA"/>
</dbReference>
<keyword evidence="11" id="KW-1185">Reference proteome</keyword>
<feature type="domain" description="Cytosol aminopeptidase" evidence="9">
    <location>
        <begin position="266"/>
        <end position="273"/>
    </location>
</feature>